<evidence type="ECO:0000256" key="12">
    <source>
        <dbReference type="PROSITE-ProRule" id="PRU00134"/>
    </source>
</evidence>
<dbReference type="PROSITE" id="PS01360">
    <property type="entry name" value="ZF_MYND_1"/>
    <property type="match status" value="1"/>
</dbReference>
<evidence type="ECO:0000256" key="13">
    <source>
        <dbReference type="SAM" id="MobiDB-lite"/>
    </source>
</evidence>
<dbReference type="NCBIfam" id="TIGR01263">
    <property type="entry name" value="4HPPD"/>
    <property type="match status" value="1"/>
</dbReference>
<comment type="pathway">
    <text evidence="2">Amino-acid degradation; L-phenylalanine degradation; acetoacetate and fumarate from L-phenylalanine: step 3/6.</text>
</comment>
<comment type="similarity">
    <text evidence="3">Belongs to the 4HPPD family.</text>
</comment>
<dbReference type="InterPro" id="IPR029068">
    <property type="entry name" value="Glyas_Bleomycin-R_OHBP_Dase"/>
</dbReference>
<dbReference type="Gene3D" id="6.10.140.2220">
    <property type="match status" value="1"/>
</dbReference>
<feature type="domain" description="MYND-type" evidence="14">
    <location>
        <begin position="14"/>
        <end position="53"/>
    </location>
</feature>
<organism evidence="16 17">
    <name type="scientific">Apatococcus lobatus</name>
    <dbReference type="NCBI Taxonomy" id="904363"/>
    <lineage>
        <taxon>Eukaryota</taxon>
        <taxon>Viridiplantae</taxon>
        <taxon>Chlorophyta</taxon>
        <taxon>core chlorophytes</taxon>
        <taxon>Trebouxiophyceae</taxon>
        <taxon>Chlorellales</taxon>
        <taxon>Chlorellaceae</taxon>
        <taxon>Apatococcus</taxon>
    </lineage>
</organism>
<dbReference type="PROSITE" id="PS51819">
    <property type="entry name" value="VOC"/>
    <property type="match status" value="2"/>
</dbReference>
<evidence type="ECO:0000313" key="17">
    <source>
        <dbReference type="Proteomes" id="UP001438707"/>
    </source>
</evidence>
<accession>A0AAW1R0N6</accession>
<dbReference type="GO" id="GO:0006559">
    <property type="term" value="P:L-phenylalanine catabolic process"/>
    <property type="evidence" value="ECO:0007669"/>
    <property type="project" value="UniProtKB-KW"/>
</dbReference>
<feature type="domain" description="VOC" evidence="15">
    <location>
        <begin position="483"/>
        <end position="629"/>
    </location>
</feature>
<dbReference type="CDD" id="cd08342">
    <property type="entry name" value="HPPD_N_like"/>
    <property type="match status" value="1"/>
</dbReference>
<dbReference type="InterPro" id="IPR046824">
    <property type="entry name" value="Mss51-like_C"/>
</dbReference>
<keyword evidence="10" id="KW-0408">Iron</keyword>
<keyword evidence="9" id="KW-0828">Tyrosine catabolism</keyword>
<keyword evidence="8" id="KW-0862">Zinc</keyword>
<dbReference type="SUPFAM" id="SSF54593">
    <property type="entry name" value="Glyoxalase/Bleomycin resistance protein/Dihydroxybiphenyl dioxygenase"/>
    <property type="match status" value="1"/>
</dbReference>
<dbReference type="InterPro" id="IPR037523">
    <property type="entry name" value="VOC_core"/>
</dbReference>
<evidence type="ECO:0000256" key="5">
    <source>
        <dbReference type="ARBA" id="ARBA00022723"/>
    </source>
</evidence>
<dbReference type="InterPro" id="IPR041736">
    <property type="entry name" value="4OHPhenylPyrv_dOase_N"/>
</dbReference>
<feature type="region of interest" description="Disordered" evidence="13">
    <location>
        <begin position="272"/>
        <end position="306"/>
    </location>
</feature>
<dbReference type="InterPro" id="IPR005956">
    <property type="entry name" value="4OHPhenylPyrv_dOase"/>
</dbReference>
<keyword evidence="17" id="KW-1185">Reference proteome</keyword>
<dbReference type="Pfam" id="PF20179">
    <property type="entry name" value="MSS51_C"/>
    <property type="match status" value="1"/>
</dbReference>
<evidence type="ECO:0000256" key="7">
    <source>
        <dbReference type="ARBA" id="ARBA00022771"/>
    </source>
</evidence>
<dbReference type="InterPro" id="IPR041735">
    <property type="entry name" value="4OHPhenylPyrv_dOase_C"/>
</dbReference>
<evidence type="ECO:0000256" key="9">
    <source>
        <dbReference type="ARBA" id="ARBA00022878"/>
    </source>
</evidence>
<dbReference type="Gene3D" id="3.10.180.10">
    <property type="entry name" value="2,3-Dihydroxybiphenyl 1,2-Dioxygenase, domain 1"/>
    <property type="match status" value="2"/>
</dbReference>
<gene>
    <name evidence="16" type="ORF">WJX74_003560</name>
</gene>
<dbReference type="PROSITE" id="PS50865">
    <property type="entry name" value="ZF_MYND_2"/>
    <property type="match status" value="1"/>
</dbReference>
<dbReference type="GO" id="GO:0008270">
    <property type="term" value="F:zinc ion binding"/>
    <property type="evidence" value="ECO:0007669"/>
    <property type="project" value="UniProtKB-KW"/>
</dbReference>
<evidence type="ECO:0000256" key="11">
    <source>
        <dbReference type="ARBA" id="ARBA00023232"/>
    </source>
</evidence>
<dbReference type="EMBL" id="JALJOS010000018">
    <property type="protein sequence ID" value="KAK9827460.1"/>
    <property type="molecule type" value="Genomic_DNA"/>
</dbReference>
<evidence type="ECO:0000259" key="15">
    <source>
        <dbReference type="PROSITE" id="PS51819"/>
    </source>
</evidence>
<feature type="domain" description="VOC" evidence="15">
    <location>
        <begin position="654"/>
        <end position="814"/>
    </location>
</feature>
<keyword evidence="11" id="KW-0585">Phenylalanine catabolism</keyword>
<evidence type="ECO:0000256" key="4">
    <source>
        <dbReference type="ARBA" id="ARBA00013222"/>
    </source>
</evidence>
<dbReference type="Pfam" id="PF01753">
    <property type="entry name" value="zf-MYND"/>
    <property type="match status" value="1"/>
</dbReference>
<evidence type="ECO:0000256" key="10">
    <source>
        <dbReference type="ARBA" id="ARBA00023004"/>
    </source>
</evidence>
<reference evidence="16 17" key="1">
    <citation type="journal article" date="2024" name="Nat. Commun.">
        <title>Phylogenomics reveals the evolutionary origins of lichenization in chlorophyte algae.</title>
        <authorList>
            <person name="Puginier C."/>
            <person name="Libourel C."/>
            <person name="Otte J."/>
            <person name="Skaloud P."/>
            <person name="Haon M."/>
            <person name="Grisel S."/>
            <person name="Petersen M."/>
            <person name="Berrin J.G."/>
            <person name="Delaux P.M."/>
            <person name="Dal Grande F."/>
            <person name="Keller J."/>
        </authorList>
    </citation>
    <scope>NUCLEOTIDE SEQUENCE [LARGE SCALE GENOMIC DNA]</scope>
    <source>
        <strain evidence="16 17">SAG 2145</strain>
    </source>
</reference>
<evidence type="ECO:0000256" key="6">
    <source>
        <dbReference type="ARBA" id="ARBA00022737"/>
    </source>
</evidence>
<evidence type="ECO:0000313" key="16">
    <source>
        <dbReference type="EMBL" id="KAK9827460.1"/>
    </source>
</evidence>
<dbReference type="AlphaFoldDB" id="A0AAW1R0N6"/>
<comment type="caution">
    <text evidence="16">The sequence shown here is derived from an EMBL/GenBank/DDBJ whole genome shotgun (WGS) entry which is preliminary data.</text>
</comment>
<dbReference type="GO" id="GO:0003868">
    <property type="term" value="F:4-hydroxyphenylpyruvate dioxygenase activity"/>
    <property type="evidence" value="ECO:0007669"/>
    <property type="project" value="UniProtKB-EC"/>
</dbReference>
<sequence length="880" mass="97119">MEGEQLGDEWLAECQLCGSEINTPVTCQGCSAVYFCSRRHQHKHWKLAHHKECLRFKHQLLHAEELNALPFTFLPQKSQQERSQRISSCDLLKGLGLHKKGVWLRQCSCGSSRQVPWGSLAPAIPPWQPGQPPHPLPSLAGLISLPEEQAPSLQHAANLRGKEGQVLSWQGYYQMRGLPLHSPAALLLDGVLTLHSALQHLFKTSWLGLQASSPEVIIHWLGAQKELDAWPVILELAALMPNIPLHVHFVSPHTPCSMAGQTTCFQSPAFTHHLQQQQQQPRQPSKEKRTIAAGIPDASLSRTRNQPLNDNGDLHVVSEHTFDIEGQPSIGTVQPNNGHIKLSWWAGLHHEVADAIEAKHGQPHIIWGPNAGLAVYLEWLPTLQRILRMRPFPKFLLSDFCEEAAFRGCQVLEHLSHDFPDTFAIQNPNVRGPRTCQPRCETVVAAATVEASLSSAEKKARELKGFKGFQRSNPKTDKFEVLKFHHIEFWCLDATTTYKRFSWGLGMQLVAKSDQSTGNSQFASYVLNSNDLTFVVTAPYSQQAAPGTASPTPWYSKQQGFDFAAKHGLAVRSVGVTVRDAEQAHAAALSHGARSILSPVVLTDPATGQQQTIAEVVLYGDVVLRLVSGPYSGPYLAGFTPVTDSLDHSCGLQRLDHAVGNVNNLIEALDYVSGFTGFHDFAEFTAEDVGTVDSGLNSAVLASNNEYVLLPINEPTFGTPRKSQIQTFLEQNEGPGLQHLAIMTNDIFTTLRELRKRSSQGGFDFMPPASKQYYENLPAKIGDVLTPQQYKEVEELGILVDKDPEGVLLQIFSKPLSDRPTVFVEIIQRIGCMGHAQPDNSTPESLVNEMVQAGGCGGFGKGNFTELFKSIEDYERTLSL</sequence>
<evidence type="ECO:0000256" key="8">
    <source>
        <dbReference type="ARBA" id="ARBA00022833"/>
    </source>
</evidence>
<dbReference type="PANTHER" id="PTHR11959:SF1">
    <property type="entry name" value="4-HYDROXYPHENYLPYRUVATE DIOXYGENASE"/>
    <property type="match status" value="1"/>
</dbReference>
<dbReference type="FunFam" id="3.10.180.10:FF:000013">
    <property type="entry name" value="4-hydroxyphenylpyruvate dioxygenase"/>
    <property type="match status" value="1"/>
</dbReference>
<keyword evidence="5" id="KW-0479">Metal-binding</keyword>
<dbReference type="PANTHER" id="PTHR11959">
    <property type="entry name" value="4-HYDROXYPHENYLPYRUVATE DIOXYGENASE"/>
    <property type="match status" value="1"/>
</dbReference>
<dbReference type="GO" id="GO:0006572">
    <property type="term" value="P:L-tyrosine catabolic process"/>
    <property type="evidence" value="ECO:0007669"/>
    <property type="project" value="UniProtKB-KW"/>
</dbReference>
<evidence type="ECO:0000259" key="14">
    <source>
        <dbReference type="PROSITE" id="PS50865"/>
    </source>
</evidence>
<evidence type="ECO:0000256" key="2">
    <source>
        <dbReference type="ARBA" id="ARBA00005162"/>
    </source>
</evidence>
<name>A0AAW1R0N6_9CHLO</name>
<protein>
    <recommendedName>
        <fullName evidence="4">4-hydroxyphenylpyruvate dioxygenase</fullName>
        <ecNumber evidence="4">1.13.11.27</ecNumber>
    </recommendedName>
</protein>
<keyword evidence="6" id="KW-0677">Repeat</keyword>
<proteinExistence type="inferred from homology"/>
<evidence type="ECO:0000256" key="1">
    <source>
        <dbReference type="ARBA" id="ARBA00001962"/>
    </source>
</evidence>
<dbReference type="EC" id="1.13.11.27" evidence="4"/>
<dbReference type="Proteomes" id="UP001438707">
    <property type="component" value="Unassembled WGS sequence"/>
</dbReference>
<dbReference type="SUPFAM" id="SSF144232">
    <property type="entry name" value="HIT/MYND zinc finger-like"/>
    <property type="match status" value="1"/>
</dbReference>
<dbReference type="InterPro" id="IPR002893">
    <property type="entry name" value="Znf_MYND"/>
</dbReference>
<comment type="cofactor">
    <cofactor evidence="1">
        <name>Fe cation</name>
        <dbReference type="ChEBI" id="CHEBI:24875"/>
    </cofactor>
</comment>
<keyword evidence="7 12" id="KW-0863">Zinc-finger</keyword>
<evidence type="ECO:0000256" key="3">
    <source>
        <dbReference type="ARBA" id="ARBA00005877"/>
    </source>
</evidence>
<dbReference type="CDD" id="cd07250">
    <property type="entry name" value="HPPD_C_like"/>
    <property type="match status" value="1"/>
</dbReference>